<reference evidence="1 2" key="1">
    <citation type="submission" date="2019-02" db="EMBL/GenBank/DDBJ databases">
        <title>Complete genome sequence of Burkholderia cenocepacia phage BcepSauron.</title>
        <authorList>
            <person name="Park K."/>
            <person name="Gonzalez C."/>
            <person name="Liu M."/>
            <person name="Gill J."/>
        </authorList>
    </citation>
    <scope>NUCLEOTIDE SEQUENCE [LARGE SCALE GENOMIC DNA]</scope>
</reference>
<keyword evidence="2" id="KW-1185">Reference proteome</keyword>
<evidence type="ECO:0000313" key="2">
    <source>
        <dbReference type="Proteomes" id="UP000301424"/>
    </source>
</evidence>
<sequence length="93" mass="10825">MRITISTEYKLSVISEWKWLNGQKSISFIDGSPRILLGGRESVAFPVEVGNIYMRDPKNPGLDYKIVRPRDLKSFVSYETYAKILELQQEVWK</sequence>
<accession>A0A482MNC9</accession>
<gene>
    <name evidence="1" type="ORF">BcepSauron_313</name>
</gene>
<dbReference type="EMBL" id="MK552141">
    <property type="protein sequence ID" value="QBQ74693.1"/>
    <property type="molecule type" value="Genomic_DNA"/>
</dbReference>
<protein>
    <submittedName>
        <fullName evidence="1">Uncharacterized protein</fullName>
    </submittedName>
</protein>
<dbReference type="Proteomes" id="UP000301424">
    <property type="component" value="Segment"/>
</dbReference>
<evidence type="ECO:0000313" key="1">
    <source>
        <dbReference type="EMBL" id="QBQ74693.1"/>
    </source>
</evidence>
<proteinExistence type="predicted"/>
<organism evidence="1 2">
    <name type="scientific">Burkholderia phage BcepSauron</name>
    <dbReference type="NCBI Taxonomy" id="2530033"/>
    <lineage>
        <taxon>Viruses</taxon>
        <taxon>Duplodnaviria</taxon>
        <taxon>Heunggongvirae</taxon>
        <taxon>Uroviricota</taxon>
        <taxon>Caudoviricetes</taxon>
        <taxon>Sarumanvirus</taxon>
        <taxon>Sarumanvirus bcepsauron</taxon>
    </lineage>
</organism>
<name>A0A482MNC9_9CAUD</name>